<name>A0ABW5LFF7_9FLAO</name>
<organism evidence="1 2">
    <name type="scientific">Aquimarina rubra</name>
    <dbReference type="NCBI Taxonomy" id="1920033"/>
    <lineage>
        <taxon>Bacteria</taxon>
        <taxon>Pseudomonadati</taxon>
        <taxon>Bacteroidota</taxon>
        <taxon>Flavobacteriia</taxon>
        <taxon>Flavobacteriales</taxon>
        <taxon>Flavobacteriaceae</taxon>
        <taxon>Aquimarina</taxon>
    </lineage>
</organism>
<evidence type="ECO:0000313" key="2">
    <source>
        <dbReference type="Proteomes" id="UP001597319"/>
    </source>
</evidence>
<gene>
    <name evidence="1" type="ORF">ACFSR1_13190</name>
</gene>
<protein>
    <recommendedName>
        <fullName evidence="3">Carboxypeptidase regulatory-like domain-containing protein</fullName>
    </recommendedName>
</protein>
<evidence type="ECO:0000313" key="1">
    <source>
        <dbReference type="EMBL" id="MFD2563628.1"/>
    </source>
</evidence>
<proteinExistence type="predicted"/>
<evidence type="ECO:0008006" key="3">
    <source>
        <dbReference type="Google" id="ProtNLM"/>
    </source>
</evidence>
<sequence>MKKLILILLVICTACNLDEQETSDPVFCTEELRPGLEITIKDAANNDAFLTSGITVVATDELYTETLMNFVDTDTFIGAYERTGTYTITVTGDGYETFISNTPIVVDKDICHVITERREFTLQPN</sequence>
<dbReference type="Proteomes" id="UP001597319">
    <property type="component" value="Unassembled WGS sequence"/>
</dbReference>
<accession>A0ABW5LFF7</accession>
<comment type="caution">
    <text evidence="1">The sequence shown here is derived from an EMBL/GenBank/DDBJ whole genome shotgun (WGS) entry which is preliminary data.</text>
</comment>
<keyword evidence="2" id="KW-1185">Reference proteome</keyword>
<reference evidence="2" key="1">
    <citation type="journal article" date="2019" name="Int. J. Syst. Evol. Microbiol.">
        <title>The Global Catalogue of Microorganisms (GCM) 10K type strain sequencing project: providing services to taxonomists for standard genome sequencing and annotation.</title>
        <authorList>
            <consortium name="The Broad Institute Genomics Platform"/>
            <consortium name="The Broad Institute Genome Sequencing Center for Infectious Disease"/>
            <person name="Wu L."/>
            <person name="Ma J."/>
        </authorList>
    </citation>
    <scope>NUCLEOTIDE SEQUENCE [LARGE SCALE GENOMIC DNA]</scope>
    <source>
        <strain evidence="2">KCTC 52274</strain>
    </source>
</reference>
<dbReference type="EMBL" id="JBHULE010000019">
    <property type="protein sequence ID" value="MFD2563628.1"/>
    <property type="molecule type" value="Genomic_DNA"/>
</dbReference>
<dbReference type="RefSeq" id="WP_378293219.1">
    <property type="nucleotide sequence ID" value="NZ_JBHULE010000019.1"/>
</dbReference>